<proteinExistence type="predicted"/>
<name>A0A0D9NHJ3_METAN</name>
<evidence type="ECO:0000256" key="1">
    <source>
        <dbReference type="SAM" id="MobiDB-lite"/>
    </source>
</evidence>
<dbReference type="Proteomes" id="UP000054544">
    <property type="component" value="Unassembled WGS sequence"/>
</dbReference>
<sequence length="104" mass="11802">MSHLANQETHNQQSPIIPQESKGDVAISAVNKYGKNPPSFSIKEIFFQEGRLLICKVTQVNSSIRQYHLNYDPSIACRQLRILCSSWSRFSFAPELGARGAMRY</sequence>
<evidence type="ECO:0000313" key="2">
    <source>
        <dbReference type="EMBL" id="KJK73401.1"/>
    </source>
</evidence>
<dbReference type="AlphaFoldDB" id="A0A0D9NHJ3"/>
<protein>
    <submittedName>
        <fullName evidence="2">Uncharacterized protein</fullName>
    </submittedName>
</protein>
<organism evidence="2 3">
    <name type="scientific">Metarhizium anisopliae BRIP 53293</name>
    <dbReference type="NCBI Taxonomy" id="1291518"/>
    <lineage>
        <taxon>Eukaryota</taxon>
        <taxon>Fungi</taxon>
        <taxon>Dikarya</taxon>
        <taxon>Ascomycota</taxon>
        <taxon>Pezizomycotina</taxon>
        <taxon>Sordariomycetes</taxon>
        <taxon>Hypocreomycetidae</taxon>
        <taxon>Hypocreales</taxon>
        <taxon>Clavicipitaceae</taxon>
        <taxon>Metarhizium</taxon>
    </lineage>
</organism>
<evidence type="ECO:0000313" key="3">
    <source>
        <dbReference type="Proteomes" id="UP000054544"/>
    </source>
</evidence>
<dbReference type="EMBL" id="KE384870">
    <property type="protein sequence ID" value="KJK73401.1"/>
    <property type="molecule type" value="Genomic_DNA"/>
</dbReference>
<reference evidence="3" key="1">
    <citation type="journal article" date="2014" name="BMC Genomics">
        <title>The genome sequence of the biocontrol fungus Metarhizium anisopliae and comparative genomics of Metarhizium species.</title>
        <authorList>
            <person name="Pattemore J.A."/>
            <person name="Hane J.K."/>
            <person name="Williams A.H."/>
            <person name="Wilson B.A."/>
            <person name="Stodart B.J."/>
            <person name="Ash G.J."/>
        </authorList>
    </citation>
    <scope>NUCLEOTIDE SEQUENCE [LARGE SCALE GENOMIC DNA]</scope>
    <source>
        <strain evidence="3">BRIP 53293</strain>
    </source>
</reference>
<feature type="compositionally biased region" description="Polar residues" evidence="1">
    <location>
        <begin position="1"/>
        <end position="16"/>
    </location>
</feature>
<keyword evidence="3" id="KW-1185">Reference proteome</keyword>
<gene>
    <name evidence="2" type="ORF">H634G_11390</name>
</gene>
<accession>A0A0D9NHJ3</accession>
<feature type="region of interest" description="Disordered" evidence="1">
    <location>
        <begin position="1"/>
        <end position="22"/>
    </location>
</feature>